<evidence type="ECO:0000313" key="11">
    <source>
        <dbReference type="EMBL" id="KAA8783806.1"/>
    </source>
</evidence>
<dbReference type="InterPro" id="IPR036412">
    <property type="entry name" value="HAD-like_sf"/>
</dbReference>
<evidence type="ECO:0000256" key="10">
    <source>
        <dbReference type="PIRSR" id="PIRSR004682-4"/>
    </source>
</evidence>
<dbReference type="GO" id="GO:0005975">
    <property type="term" value="P:carbohydrate metabolic process"/>
    <property type="evidence" value="ECO:0007669"/>
    <property type="project" value="InterPro"/>
</dbReference>
<dbReference type="InterPro" id="IPR006543">
    <property type="entry name" value="Histidinol-phos"/>
</dbReference>
<evidence type="ECO:0000256" key="6">
    <source>
        <dbReference type="ARBA" id="ARBA00031828"/>
    </source>
</evidence>
<dbReference type="PIRSF" id="PIRSF004682">
    <property type="entry name" value="GmhB"/>
    <property type="match status" value="1"/>
</dbReference>
<evidence type="ECO:0000256" key="5">
    <source>
        <dbReference type="ARBA" id="ARBA00023277"/>
    </source>
</evidence>
<evidence type="ECO:0000256" key="7">
    <source>
        <dbReference type="PIRNR" id="PIRNR004682"/>
    </source>
</evidence>
<evidence type="ECO:0000256" key="4">
    <source>
        <dbReference type="ARBA" id="ARBA00022801"/>
    </source>
</evidence>
<dbReference type="SUPFAM" id="SSF56784">
    <property type="entry name" value="HAD-like"/>
    <property type="match status" value="1"/>
</dbReference>
<name>A0A5M9WQA8_PAEAM</name>
<keyword evidence="3 10" id="KW-0479">Metal-binding</keyword>
<keyword evidence="10" id="KW-0460">Magnesium</keyword>
<protein>
    <recommendedName>
        <fullName evidence="6 7">D,D-heptose 1,7-bisphosphate phosphatase</fullName>
        <ecNumber evidence="7">3.1.3.-</ecNumber>
    </recommendedName>
</protein>
<feature type="site" description="Stabilizes the phosphoryl group" evidence="9">
    <location>
        <position position="112"/>
    </location>
</feature>
<dbReference type="InterPro" id="IPR006549">
    <property type="entry name" value="HAD-SF_hydro_IIIA"/>
</dbReference>
<dbReference type="AlphaFoldDB" id="A0A5M9WQA8"/>
<dbReference type="PANTHER" id="PTHR42891:SF1">
    <property type="entry name" value="D-GLYCERO-BETA-D-MANNO-HEPTOSE-1,7-BISPHOSPHATE 7-PHOSPHATASE"/>
    <property type="match status" value="1"/>
</dbReference>
<feature type="binding site" evidence="10">
    <location>
        <position position="102"/>
    </location>
    <ligand>
        <name>Zn(2+)</name>
        <dbReference type="ChEBI" id="CHEBI:29105"/>
    </ligand>
</feature>
<keyword evidence="10" id="KW-0862">Zinc</keyword>
<dbReference type="EC" id="3.1.3.-" evidence="7"/>
<feature type="binding site" evidence="10">
    <location>
        <position position="100"/>
    </location>
    <ligand>
        <name>Zn(2+)</name>
        <dbReference type="ChEBI" id="CHEBI:29105"/>
    </ligand>
</feature>
<comment type="similarity">
    <text evidence="7">Belongs to the gmhB family.</text>
</comment>
<accession>A0A5M9WQA8</accession>
<dbReference type="GO" id="GO:0005737">
    <property type="term" value="C:cytoplasm"/>
    <property type="evidence" value="ECO:0007669"/>
    <property type="project" value="UniProtKB-SubCell"/>
</dbReference>
<gene>
    <name evidence="11" type="ORF">EC604_08095</name>
</gene>
<dbReference type="Gene3D" id="3.40.50.1000">
    <property type="entry name" value="HAD superfamily/HAD-like"/>
    <property type="match status" value="1"/>
</dbReference>
<reference evidence="11 12" key="1">
    <citation type="journal article" date="2019" name="J. Ind. Microbiol. Biotechnol.">
        <title>Paenibacillus amylolyticus 27C64 has a diverse set of carbohydrate-active enzymes and complete pectin deconstruction system.</title>
        <authorList>
            <person name="Keggi C."/>
            <person name="Doran-Peterson J."/>
        </authorList>
    </citation>
    <scope>NUCLEOTIDE SEQUENCE [LARGE SCALE GENOMIC DNA]</scope>
    <source>
        <strain evidence="11 12">27C64</strain>
    </source>
</reference>
<feature type="binding site" evidence="10">
    <location>
        <position position="110"/>
    </location>
    <ligand>
        <name>Zn(2+)</name>
        <dbReference type="ChEBI" id="CHEBI:29105"/>
    </ligand>
</feature>
<feature type="site" description="Stabilizes the phosphoryl group" evidence="9">
    <location>
        <position position="111"/>
    </location>
</feature>
<keyword evidence="2 7" id="KW-0963">Cytoplasm</keyword>
<dbReference type="GO" id="GO:0046872">
    <property type="term" value="F:metal ion binding"/>
    <property type="evidence" value="ECO:0007669"/>
    <property type="project" value="UniProtKB-KW"/>
</dbReference>
<comment type="cofactor">
    <cofactor evidence="10">
        <name>Mg(2+)</name>
        <dbReference type="ChEBI" id="CHEBI:18420"/>
    </cofactor>
</comment>
<comment type="subcellular location">
    <subcellularLocation>
        <location evidence="1 7">Cytoplasm</location>
    </subcellularLocation>
</comment>
<evidence type="ECO:0000256" key="2">
    <source>
        <dbReference type="ARBA" id="ARBA00022490"/>
    </source>
</evidence>
<feature type="site" description="Stabilizes the phosphoryl group" evidence="9">
    <location>
        <position position="63"/>
    </location>
</feature>
<dbReference type="RefSeq" id="WP_123063671.1">
    <property type="nucleotide sequence ID" value="NZ_RIAS01000003.1"/>
</dbReference>
<feature type="binding site" evidence="10">
    <location>
        <position position="137"/>
    </location>
    <ligand>
        <name>Mg(2+)</name>
        <dbReference type="ChEBI" id="CHEBI:18420"/>
    </ligand>
</feature>
<dbReference type="NCBIfam" id="TIGR01656">
    <property type="entry name" value="Histidinol-ppas"/>
    <property type="match status" value="1"/>
</dbReference>
<feature type="active site" description="Proton donor" evidence="8">
    <location>
        <position position="22"/>
    </location>
</feature>
<feature type="binding site" evidence="10">
    <location>
        <position position="22"/>
    </location>
    <ligand>
        <name>Mg(2+)</name>
        <dbReference type="ChEBI" id="CHEBI:18420"/>
    </ligand>
</feature>
<dbReference type="PANTHER" id="PTHR42891">
    <property type="entry name" value="D-GLYCERO-BETA-D-MANNO-HEPTOSE-1,7-BISPHOSPHATE 7-PHOSPHATASE"/>
    <property type="match status" value="1"/>
</dbReference>
<dbReference type="GO" id="GO:0016791">
    <property type="term" value="F:phosphatase activity"/>
    <property type="evidence" value="ECO:0007669"/>
    <property type="project" value="InterPro"/>
</dbReference>
<dbReference type="InterPro" id="IPR023214">
    <property type="entry name" value="HAD_sf"/>
</dbReference>
<feature type="binding site" evidence="10">
    <location>
        <position position="108"/>
    </location>
    <ligand>
        <name>Zn(2+)</name>
        <dbReference type="ChEBI" id="CHEBI:29105"/>
    </ligand>
</feature>
<dbReference type="EMBL" id="RIAS01000003">
    <property type="protein sequence ID" value="KAA8783806.1"/>
    <property type="molecule type" value="Genomic_DNA"/>
</dbReference>
<keyword evidence="5 7" id="KW-0119">Carbohydrate metabolism</keyword>
<dbReference type="OrthoDB" id="9801899at2"/>
<organism evidence="11 12">
    <name type="scientific">Paenibacillus amylolyticus</name>
    <dbReference type="NCBI Taxonomy" id="1451"/>
    <lineage>
        <taxon>Bacteria</taxon>
        <taxon>Bacillati</taxon>
        <taxon>Bacillota</taxon>
        <taxon>Bacilli</taxon>
        <taxon>Bacillales</taxon>
        <taxon>Paenibacillaceae</taxon>
        <taxon>Paenibacillus</taxon>
    </lineage>
</organism>
<proteinExistence type="inferred from homology"/>
<evidence type="ECO:0000256" key="3">
    <source>
        <dbReference type="ARBA" id="ARBA00022723"/>
    </source>
</evidence>
<evidence type="ECO:0000256" key="1">
    <source>
        <dbReference type="ARBA" id="ARBA00004496"/>
    </source>
</evidence>
<comment type="caution">
    <text evidence="11">The sequence shown here is derived from an EMBL/GenBank/DDBJ whole genome shotgun (WGS) entry which is preliminary data.</text>
</comment>
<keyword evidence="4 7" id="KW-0378">Hydrolase</keyword>
<feature type="active site" description="Nucleophile" evidence="8">
    <location>
        <position position="20"/>
    </location>
</feature>
<dbReference type="InterPro" id="IPR004446">
    <property type="entry name" value="Heptose_bisP_phosphatase"/>
</dbReference>
<evidence type="ECO:0000256" key="9">
    <source>
        <dbReference type="PIRSR" id="PIRSR004682-3"/>
    </source>
</evidence>
<sequence>MIIIERTFHYQEYENIIFLDRDGVINVNREHYVKSLSDIEIHNSAYKALSNFRDHNIGIIIISNQQAVGKKIISIEKAIEIHNKIINQFENPPIIASFICPHLVSDKCDCRKPGIRMIRTASEIYNVQLQGNYLVGDSYTDLLAAENAGLQPILIKKSHEKMKTINKAIIFENLYETSKYISSKIT</sequence>
<evidence type="ECO:0000313" key="12">
    <source>
        <dbReference type="Proteomes" id="UP000323664"/>
    </source>
</evidence>
<dbReference type="NCBIfam" id="TIGR01662">
    <property type="entry name" value="HAD-SF-IIIA"/>
    <property type="match status" value="1"/>
</dbReference>
<feature type="binding site" evidence="10">
    <location>
        <position position="20"/>
    </location>
    <ligand>
        <name>Mg(2+)</name>
        <dbReference type="ChEBI" id="CHEBI:18420"/>
    </ligand>
</feature>
<comment type="cofactor">
    <cofactor evidence="10">
        <name>Zn(2+)</name>
        <dbReference type="ChEBI" id="CHEBI:29105"/>
    </cofactor>
</comment>
<dbReference type="Proteomes" id="UP000323664">
    <property type="component" value="Unassembled WGS sequence"/>
</dbReference>
<evidence type="ECO:0000256" key="8">
    <source>
        <dbReference type="PIRSR" id="PIRSR004682-1"/>
    </source>
</evidence>
<dbReference type="Pfam" id="PF13242">
    <property type="entry name" value="Hydrolase_like"/>
    <property type="match status" value="1"/>
</dbReference>